<dbReference type="InterPro" id="IPR006073">
    <property type="entry name" value="GTP-bd"/>
</dbReference>
<name>A0A8C1SS33_CYPCA</name>
<dbReference type="GO" id="GO:0005525">
    <property type="term" value="F:GTP binding"/>
    <property type="evidence" value="ECO:0007669"/>
    <property type="project" value="InterPro"/>
</dbReference>
<proteinExistence type="predicted"/>
<dbReference type="PANTHER" id="PTHR14241">
    <property type="entry name" value="INTERFERON-INDUCED PROTEIN 44"/>
    <property type="match status" value="1"/>
</dbReference>
<dbReference type="PROSITE" id="PS00675">
    <property type="entry name" value="SIGMA54_INTERACT_1"/>
    <property type="match status" value="1"/>
</dbReference>
<dbReference type="PANTHER" id="PTHR14241:SF1">
    <property type="entry name" value="INTERFERON-INDUCED PROTEIN 44-RELATED"/>
    <property type="match status" value="1"/>
</dbReference>
<organism evidence="2 3">
    <name type="scientific">Cyprinus carpio</name>
    <name type="common">Common carp</name>
    <dbReference type="NCBI Taxonomy" id="7962"/>
    <lineage>
        <taxon>Eukaryota</taxon>
        <taxon>Metazoa</taxon>
        <taxon>Chordata</taxon>
        <taxon>Craniata</taxon>
        <taxon>Vertebrata</taxon>
        <taxon>Euteleostomi</taxon>
        <taxon>Actinopterygii</taxon>
        <taxon>Neopterygii</taxon>
        <taxon>Teleostei</taxon>
        <taxon>Ostariophysi</taxon>
        <taxon>Cypriniformes</taxon>
        <taxon>Cyprinidae</taxon>
        <taxon>Cyprininae</taxon>
        <taxon>Cyprinus</taxon>
    </lineage>
</organism>
<dbReference type="Gene3D" id="3.40.50.300">
    <property type="entry name" value="P-loop containing nucleotide triphosphate hydrolases"/>
    <property type="match status" value="1"/>
</dbReference>
<feature type="domain" description="G" evidence="1">
    <location>
        <begin position="45"/>
        <end position="126"/>
    </location>
</feature>
<protein>
    <recommendedName>
        <fullName evidence="1">G domain-containing protein</fullName>
    </recommendedName>
</protein>
<dbReference type="GO" id="GO:0006955">
    <property type="term" value="P:immune response"/>
    <property type="evidence" value="ECO:0007669"/>
    <property type="project" value="TreeGrafter"/>
</dbReference>
<dbReference type="InterPro" id="IPR025662">
    <property type="entry name" value="Sigma_54_int_dom_ATP-bd_1"/>
</dbReference>
<dbReference type="Pfam" id="PF01926">
    <property type="entry name" value="MMR_HSR1"/>
    <property type="match status" value="1"/>
</dbReference>
<accession>A0A8C1SS33</accession>
<dbReference type="InterPro" id="IPR027417">
    <property type="entry name" value="P-loop_NTPase"/>
</dbReference>
<evidence type="ECO:0000259" key="1">
    <source>
        <dbReference type="Pfam" id="PF01926"/>
    </source>
</evidence>
<dbReference type="AlphaFoldDB" id="A0A8C1SS33"/>
<dbReference type="CDD" id="cd00882">
    <property type="entry name" value="Ras_like_GTPase"/>
    <property type="match status" value="1"/>
</dbReference>
<sequence length="147" mass="16427">MGARESKPTEELDKAWRTFVWGQKDALKRRLETFTPSNPDVTNIKILVAGQTGAGKSSFINSVLSAFQGEIVNEALADVSESAASHSFTKRLRTYRIRSGDADLPFELCDIKGLEPERKSESQIEDIINSIYGHVKEGYKVRHLIKS</sequence>
<dbReference type="Proteomes" id="UP000694700">
    <property type="component" value="Unplaced"/>
</dbReference>
<evidence type="ECO:0000313" key="2">
    <source>
        <dbReference type="Ensembl" id="ENSCCRP00015011995.1"/>
    </source>
</evidence>
<evidence type="ECO:0000313" key="3">
    <source>
        <dbReference type="Proteomes" id="UP000694700"/>
    </source>
</evidence>
<dbReference type="Ensembl" id="ENSCCRT00015012430.1">
    <property type="protein sequence ID" value="ENSCCRP00015011995.1"/>
    <property type="gene ID" value="ENSCCRG00015005564.1"/>
</dbReference>
<dbReference type="SUPFAM" id="SSF52540">
    <property type="entry name" value="P-loop containing nucleoside triphosphate hydrolases"/>
    <property type="match status" value="1"/>
</dbReference>
<reference evidence="2" key="1">
    <citation type="submission" date="2025-08" db="UniProtKB">
        <authorList>
            <consortium name="Ensembl"/>
        </authorList>
    </citation>
    <scope>IDENTIFICATION</scope>
</reference>